<organism evidence="6 7">
    <name type="scientific">Panicum virgatum</name>
    <name type="common">Blackwell switchgrass</name>
    <dbReference type="NCBI Taxonomy" id="38727"/>
    <lineage>
        <taxon>Eukaryota</taxon>
        <taxon>Viridiplantae</taxon>
        <taxon>Streptophyta</taxon>
        <taxon>Embryophyta</taxon>
        <taxon>Tracheophyta</taxon>
        <taxon>Spermatophyta</taxon>
        <taxon>Magnoliopsida</taxon>
        <taxon>Liliopsida</taxon>
        <taxon>Poales</taxon>
        <taxon>Poaceae</taxon>
        <taxon>PACMAD clade</taxon>
        <taxon>Panicoideae</taxon>
        <taxon>Panicodae</taxon>
        <taxon>Paniceae</taxon>
        <taxon>Panicinae</taxon>
        <taxon>Panicum</taxon>
        <taxon>Panicum sect. Hiantes</taxon>
    </lineage>
</organism>
<evidence type="ECO:0000313" key="7">
    <source>
        <dbReference type="Proteomes" id="UP000823388"/>
    </source>
</evidence>
<dbReference type="GO" id="GO:0005506">
    <property type="term" value="F:iron ion binding"/>
    <property type="evidence" value="ECO:0007669"/>
    <property type="project" value="InterPro"/>
</dbReference>
<proteinExistence type="inferred from homology"/>
<dbReference type="PRINTS" id="PR00463">
    <property type="entry name" value="EP450I"/>
</dbReference>
<sequence length="535" mass="58406">MCVVVLDPDLLLTVVFVVSYFVIARSLWSGREDGGRVLPPSPPPLPIIGNLHRLGWSHYHRRLRELARRHGPLFLLPLGSVPTIVVSSASVAEEMLKTQDHVFCSRPPQHTARGLFYDCRDVAFSPYGERWCQLRRIAALHLLSAKRVDSFRALREEVASFLERIRAAGAHNDHEDGGPGGRKRRAGVNLSELLIGLTYAVISKAAFGNRLGGMEPGALRAMIKETSDLLETIAVSDVFPRLRWADWATGLDARIKRTAAKLDAVPERAFQEHEKGGGGEADDLLDDLLSAVKEGGARLNLDRTDVKGLILDLFLGGTDTTSQTVEWTMTELVKNPNKMEKVQAEVREVVGPHGSVSESEERLGSMTRLQAAVKEALRLHPPVPTLLENMPSVNSATLVPRKAIHDTRLRGYDVPAGTRVIVNAWAIGRDGESWGRTRTHSGRRGGSRAAPAPPPPPTTAAGTPGSFRSERGRRGCPGVGFGTRLAELAFASMLYHFNWELPGGRDAGSFEFVESSGITAGFKFPLTLVAEPFRG</sequence>
<feature type="compositionally biased region" description="Basic residues" evidence="4">
    <location>
        <begin position="437"/>
        <end position="446"/>
    </location>
</feature>
<dbReference type="GO" id="GO:0016705">
    <property type="term" value="F:oxidoreductase activity, acting on paired donors, with incorporation or reduction of molecular oxygen"/>
    <property type="evidence" value="ECO:0007669"/>
    <property type="project" value="InterPro"/>
</dbReference>
<accession>A0A8T0U1V3</accession>
<protein>
    <submittedName>
        <fullName evidence="6">Uncharacterized protein</fullName>
    </submittedName>
</protein>
<gene>
    <name evidence="6" type="ORF">PVAP13_3NG258206</name>
</gene>
<dbReference type="GO" id="GO:0004497">
    <property type="term" value="F:monooxygenase activity"/>
    <property type="evidence" value="ECO:0007669"/>
    <property type="project" value="InterPro"/>
</dbReference>
<evidence type="ECO:0000256" key="1">
    <source>
        <dbReference type="ARBA" id="ARBA00010617"/>
    </source>
</evidence>
<dbReference type="GO" id="GO:0020037">
    <property type="term" value="F:heme binding"/>
    <property type="evidence" value="ECO:0007669"/>
    <property type="project" value="InterPro"/>
</dbReference>
<feature type="region of interest" description="Disordered" evidence="4">
    <location>
        <begin position="432"/>
        <end position="474"/>
    </location>
</feature>
<evidence type="ECO:0000256" key="5">
    <source>
        <dbReference type="SAM" id="Phobius"/>
    </source>
</evidence>
<dbReference type="Pfam" id="PF00067">
    <property type="entry name" value="p450"/>
    <property type="match status" value="1"/>
</dbReference>
<reference evidence="6" key="1">
    <citation type="submission" date="2020-05" db="EMBL/GenBank/DDBJ databases">
        <title>WGS assembly of Panicum virgatum.</title>
        <authorList>
            <person name="Lovell J.T."/>
            <person name="Jenkins J."/>
            <person name="Shu S."/>
            <person name="Juenger T.E."/>
            <person name="Schmutz J."/>
        </authorList>
    </citation>
    <scope>NUCLEOTIDE SEQUENCE</scope>
    <source>
        <strain evidence="6">AP13</strain>
    </source>
</reference>
<dbReference type="InterPro" id="IPR001128">
    <property type="entry name" value="Cyt_P450"/>
</dbReference>
<name>A0A8T0U1V3_PANVG</name>
<keyword evidence="3" id="KW-0408">Iron</keyword>
<keyword evidence="2" id="KW-0479">Metal-binding</keyword>
<keyword evidence="7" id="KW-1185">Reference proteome</keyword>
<comment type="caution">
    <text evidence="6">The sequence shown here is derived from an EMBL/GenBank/DDBJ whole genome shotgun (WGS) entry which is preliminary data.</text>
</comment>
<evidence type="ECO:0000256" key="4">
    <source>
        <dbReference type="SAM" id="MobiDB-lite"/>
    </source>
</evidence>
<keyword evidence="5" id="KW-1133">Transmembrane helix</keyword>
<feature type="transmembrane region" description="Helical" evidence="5">
    <location>
        <begin position="12"/>
        <end position="28"/>
    </location>
</feature>
<dbReference type="PRINTS" id="PR00385">
    <property type="entry name" value="P450"/>
</dbReference>
<keyword evidence="5" id="KW-0472">Membrane</keyword>
<evidence type="ECO:0000313" key="6">
    <source>
        <dbReference type="EMBL" id="KAG2618141.1"/>
    </source>
</evidence>
<dbReference type="InterPro" id="IPR002401">
    <property type="entry name" value="Cyt_P450_E_grp-I"/>
</dbReference>
<dbReference type="InterPro" id="IPR036396">
    <property type="entry name" value="Cyt_P450_sf"/>
</dbReference>
<comment type="similarity">
    <text evidence="1">Belongs to the cytochrome P450 family.</text>
</comment>
<evidence type="ECO:0000256" key="3">
    <source>
        <dbReference type="ARBA" id="ARBA00023004"/>
    </source>
</evidence>
<dbReference type="EMBL" id="CM029042">
    <property type="protein sequence ID" value="KAG2618141.1"/>
    <property type="molecule type" value="Genomic_DNA"/>
</dbReference>
<dbReference type="PANTHER" id="PTHR47955:SF15">
    <property type="entry name" value="CYTOCHROME P450 71A2-LIKE"/>
    <property type="match status" value="1"/>
</dbReference>
<dbReference type="Gene3D" id="1.10.630.10">
    <property type="entry name" value="Cytochrome P450"/>
    <property type="match status" value="1"/>
</dbReference>
<evidence type="ECO:0000256" key="2">
    <source>
        <dbReference type="ARBA" id="ARBA00022723"/>
    </source>
</evidence>
<dbReference type="Proteomes" id="UP000823388">
    <property type="component" value="Chromosome 3N"/>
</dbReference>
<dbReference type="SUPFAM" id="SSF48264">
    <property type="entry name" value="Cytochrome P450"/>
    <property type="match status" value="1"/>
</dbReference>
<keyword evidence="5" id="KW-0812">Transmembrane</keyword>
<dbReference type="PANTHER" id="PTHR47955">
    <property type="entry name" value="CYTOCHROME P450 FAMILY 71 PROTEIN"/>
    <property type="match status" value="1"/>
</dbReference>
<feature type="transmembrane region" description="Helical" evidence="5">
    <location>
        <begin position="71"/>
        <end position="92"/>
    </location>
</feature>
<dbReference type="AlphaFoldDB" id="A0A8T0U1V3"/>